<evidence type="ECO:0000313" key="1">
    <source>
        <dbReference type="EMBL" id="PWA18804.1"/>
    </source>
</evidence>
<feature type="non-terminal residue" evidence="1">
    <location>
        <position position="1"/>
    </location>
</feature>
<organism evidence="1 2">
    <name type="scientific">Gambusia affinis</name>
    <name type="common">Western mosquitofish</name>
    <name type="synonym">Heterandria affinis</name>
    <dbReference type="NCBI Taxonomy" id="33528"/>
    <lineage>
        <taxon>Eukaryota</taxon>
        <taxon>Metazoa</taxon>
        <taxon>Chordata</taxon>
        <taxon>Craniata</taxon>
        <taxon>Vertebrata</taxon>
        <taxon>Euteleostomi</taxon>
        <taxon>Actinopterygii</taxon>
        <taxon>Neopterygii</taxon>
        <taxon>Teleostei</taxon>
        <taxon>Neoteleostei</taxon>
        <taxon>Acanthomorphata</taxon>
        <taxon>Ovalentaria</taxon>
        <taxon>Atherinomorphae</taxon>
        <taxon>Cyprinodontiformes</taxon>
        <taxon>Poeciliidae</taxon>
        <taxon>Poeciliinae</taxon>
        <taxon>Gambusia</taxon>
    </lineage>
</organism>
<sequence length="78" mass="7932">RALMRPLPGNNFRCNRTREEAAVSIGTKVIRTAAIHSEKVLFPGVSGSRITPGGAAGGESGRLTANSGVVAKNASAGN</sequence>
<dbReference type="Proteomes" id="UP000250572">
    <property type="component" value="Unassembled WGS sequence"/>
</dbReference>
<protein>
    <submittedName>
        <fullName evidence="1">Uncharacterized protein</fullName>
    </submittedName>
</protein>
<reference evidence="1 2" key="1">
    <citation type="journal article" date="2018" name="G3 (Bethesda)">
        <title>A High-Quality Reference Genome for the Invasive Mosquitofish Gambusia affinis Using a Chicago Library.</title>
        <authorList>
            <person name="Hoffberg S.L."/>
            <person name="Troendle N.J."/>
            <person name="Glenn T.C."/>
            <person name="Mahmud O."/>
            <person name="Louha S."/>
            <person name="Chalopin D."/>
            <person name="Bennetzen J.L."/>
            <person name="Mauricio R."/>
        </authorList>
    </citation>
    <scope>NUCLEOTIDE SEQUENCE [LARGE SCALE GENOMIC DNA]</scope>
    <source>
        <strain evidence="1">NE01/NJP1002.9</strain>
        <tissue evidence="1">Muscle</tissue>
    </source>
</reference>
<comment type="caution">
    <text evidence="1">The sequence shown here is derived from an EMBL/GenBank/DDBJ whole genome shotgun (WGS) entry which is preliminary data.</text>
</comment>
<gene>
    <name evidence="1" type="ORF">CCH79_00005489</name>
</gene>
<evidence type="ECO:0000313" key="2">
    <source>
        <dbReference type="Proteomes" id="UP000250572"/>
    </source>
</evidence>
<dbReference type="EMBL" id="NHOQ01002284">
    <property type="protein sequence ID" value="PWA18804.1"/>
    <property type="molecule type" value="Genomic_DNA"/>
</dbReference>
<keyword evidence="2" id="KW-1185">Reference proteome</keyword>
<name>A0A315V770_GAMAF</name>
<proteinExistence type="predicted"/>
<accession>A0A315V770</accession>
<dbReference type="AlphaFoldDB" id="A0A315V770"/>